<organism evidence="6 7">
    <name type="scientific">Candidatus Promineifilum breve</name>
    <dbReference type="NCBI Taxonomy" id="1806508"/>
    <lineage>
        <taxon>Bacteria</taxon>
        <taxon>Bacillati</taxon>
        <taxon>Chloroflexota</taxon>
        <taxon>Ardenticatenia</taxon>
        <taxon>Candidatus Promineifilales</taxon>
        <taxon>Candidatus Promineifilaceae</taxon>
        <taxon>Candidatus Promineifilum</taxon>
    </lineage>
</organism>
<evidence type="ECO:0000256" key="1">
    <source>
        <dbReference type="ARBA" id="ARBA00005086"/>
    </source>
</evidence>
<evidence type="ECO:0000259" key="5">
    <source>
        <dbReference type="Pfam" id="PF02737"/>
    </source>
</evidence>
<dbReference type="GO" id="GO:0006635">
    <property type="term" value="P:fatty acid beta-oxidation"/>
    <property type="evidence" value="ECO:0007669"/>
    <property type="project" value="TreeGrafter"/>
</dbReference>
<name>A0A160T4U3_9CHLR</name>
<gene>
    <name evidence="6" type="ORF">CFX0092_A3473</name>
</gene>
<dbReference type="Pfam" id="PF00725">
    <property type="entry name" value="3HCDH"/>
    <property type="match status" value="1"/>
</dbReference>
<evidence type="ECO:0000313" key="6">
    <source>
        <dbReference type="EMBL" id="CUS05351.2"/>
    </source>
</evidence>
<comment type="pathway">
    <text evidence="1">Lipid metabolism; butanoate metabolism.</text>
</comment>
<dbReference type="AlphaFoldDB" id="A0A160T4U3"/>
<proteinExistence type="inferred from homology"/>
<dbReference type="SUPFAM" id="SSF48179">
    <property type="entry name" value="6-phosphogluconate dehydrogenase C-terminal domain-like"/>
    <property type="match status" value="1"/>
</dbReference>
<dbReference type="Gene3D" id="3.40.50.720">
    <property type="entry name" value="NAD(P)-binding Rossmann-like Domain"/>
    <property type="match status" value="1"/>
</dbReference>
<evidence type="ECO:0000259" key="4">
    <source>
        <dbReference type="Pfam" id="PF00725"/>
    </source>
</evidence>
<keyword evidence="7" id="KW-1185">Reference proteome</keyword>
<dbReference type="SUPFAM" id="SSF51735">
    <property type="entry name" value="NAD(P)-binding Rossmann-fold domains"/>
    <property type="match status" value="1"/>
</dbReference>
<dbReference type="Pfam" id="PF02737">
    <property type="entry name" value="3HCDH_N"/>
    <property type="match status" value="1"/>
</dbReference>
<dbReference type="PANTHER" id="PTHR48075:SF5">
    <property type="entry name" value="3-HYDROXYBUTYRYL-COA DEHYDROGENASE"/>
    <property type="match status" value="1"/>
</dbReference>
<dbReference type="InterPro" id="IPR013328">
    <property type="entry name" value="6PGD_dom2"/>
</dbReference>
<protein>
    <submittedName>
        <fullName evidence="6">3-hydroxyacyl-CoA dehydrogenase</fullName>
    </submittedName>
</protein>
<reference evidence="6" key="1">
    <citation type="submission" date="2016-01" db="EMBL/GenBank/DDBJ databases">
        <authorList>
            <person name="Mcilroy J.S."/>
            <person name="Karst M S."/>
            <person name="Albertsen M."/>
        </authorList>
    </citation>
    <scope>NUCLEOTIDE SEQUENCE</scope>
    <source>
        <strain evidence="6">Cfx-K</strain>
    </source>
</reference>
<evidence type="ECO:0000313" key="7">
    <source>
        <dbReference type="Proteomes" id="UP000215027"/>
    </source>
</evidence>
<accession>A0A160T4U3</accession>
<dbReference type="OrthoDB" id="9771883at2"/>
<feature type="domain" description="3-hydroxyacyl-CoA dehydrogenase C-terminal" evidence="4">
    <location>
        <begin position="154"/>
        <end position="249"/>
    </location>
</feature>
<dbReference type="PANTHER" id="PTHR48075">
    <property type="entry name" value="3-HYDROXYACYL-COA DEHYDROGENASE FAMILY PROTEIN"/>
    <property type="match status" value="1"/>
</dbReference>
<dbReference type="GO" id="GO:0008691">
    <property type="term" value="F:3-hydroxybutyryl-CoA dehydrogenase activity"/>
    <property type="evidence" value="ECO:0007669"/>
    <property type="project" value="TreeGrafter"/>
</dbReference>
<dbReference type="InterPro" id="IPR008927">
    <property type="entry name" value="6-PGluconate_DH-like_C_sf"/>
</dbReference>
<dbReference type="InterPro" id="IPR006176">
    <property type="entry name" value="3-OHacyl-CoA_DH_NAD-bd"/>
</dbReference>
<dbReference type="InterPro" id="IPR036291">
    <property type="entry name" value="NAD(P)-bd_dom_sf"/>
</dbReference>
<feature type="domain" description="3-hydroxyacyl-CoA dehydrogenase NAD binding" evidence="5">
    <location>
        <begin position="31"/>
        <end position="150"/>
    </location>
</feature>
<dbReference type="InterPro" id="IPR006108">
    <property type="entry name" value="3HC_DH_C"/>
</dbReference>
<dbReference type="EMBL" id="LN890655">
    <property type="protein sequence ID" value="CUS05351.2"/>
    <property type="molecule type" value="Genomic_DNA"/>
</dbReference>
<sequence length="252" mass="27108">MRILIAGEIPFIDEVERLCRRAGHNVRVYLVEDFLGAMEAEIDVAHLADVEIAIELHNESAATKQELLTALSAAIPADALILTSALATGATQAAAWTSHPERVVGFAVVPPVPDEGIVELAVALQTEEQALVQAELFWHGLGQETVIVADGPGLVRARTVCCLINEAAGLLSEGVASAEDIDRAMRLGMNFPHGPLAWADQIGLDAVLGVMTGLFNEMGDDRYRPSPLLRRMVAADMLGRKTGRGFYPYDDE</sequence>
<evidence type="ECO:0000256" key="2">
    <source>
        <dbReference type="ARBA" id="ARBA00009463"/>
    </source>
</evidence>
<dbReference type="RefSeq" id="WP_095044579.1">
    <property type="nucleotide sequence ID" value="NZ_LN890655.1"/>
</dbReference>
<keyword evidence="3" id="KW-0560">Oxidoreductase</keyword>
<dbReference type="GO" id="GO:0070403">
    <property type="term" value="F:NAD+ binding"/>
    <property type="evidence" value="ECO:0007669"/>
    <property type="project" value="InterPro"/>
</dbReference>
<dbReference type="Proteomes" id="UP000215027">
    <property type="component" value="Chromosome I"/>
</dbReference>
<comment type="similarity">
    <text evidence="2">Belongs to the 3-hydroxyacyl-CoA dehydrogenase family.</text>
</comment>
<dbReference type="Gene3D" id="1.10.1040.10">
    <property type="entry name" value="N-(1-d-carboxylethyl)-l-norvaline Dehydrogenase, domain 2"/>
    <property type="match status" value="1"/>
</dbReference>
<dbReference type="KEGG" id="pbf:CFX0092_A3473"/>
<evidence type="ECO:0000256" key="3">
    <source>
        <dbReference type="ARBA" id="ARBA00023002"/>
    </source>
</evidence>